<dbReference type="STRING" id="1432141.A0A015L703"/>
<organism evidence="2 3">
    <name type="scientific">Rhizophagus irregularis (strain DAOM 197198w)</name>
    <name type="common">Glomus intraradices</name>
    <dbReference type="NCBI Taxonomy" id="1432141"/>
    <lineage>
        <taxon>Eukaryota</taxon>
        <taxon>Fungi</taxon>
        <taxon>Fungi incertae sedis</taxon>
        <taxon>Mucoromycota</taxon>
        <taxon>Glomeromycotina</taxon>
        <taxon>Glomeromycetes</taxon>
        <taxon>Glomerales</taxon>
        <taxon>Glomeraceae</taxon>
        <taxon>Rhizophagus</taxon>
    </lineage>
</organism>
<sequence length="163" mass="19116">MDDIQFLTQNCKMGVTGQRRYLEGKYSSHTFFSKNLYAAIRKFCLTAKSLSSDAALMLDWLDKQKEQDPKWIVIRGWDDNNALTHLIWMTPKQVENWIQFSDCIINDVTHKTNRYGMALSLFVGFDRNMQNIIFAQGLIVDESKQSHSWLFRQIVELLVFIQL</sequence>
<gene>
    <name evidence="2" type="ORF">RirG_106060</name>
</gene>
<dbReference type="OrthoDB" id="2424309at2759"/>
<proteinExistence type="predicted"/>
<dbReference type="PANTHER" id="PTHR47718">
    <property type="entry name" value="OS01G0519700 PROTEIN"/>
    <property type="match status" value="1"/>
</dbReference>
<reference evidence="2 3" key="1">
    <citation type="submission" date="2014-02" db="EMBL/GenBank/DDBJ databases">
        <title>Single nucleus genome sequencing reveals high similarity among nuclei of an endomycorrhizal fungus.</title>
        <authorList>
            <person name="Lin K."/>
            <person name="Geurts R."/>
            <person name="Zhang Z."/>
            <person name="Limpens E."/>
            <person name="Saunders D.G."/>
            <person name="Mu D."/>
            <person name="Pang E."/>
            <person name="Cao H."/>
            <person name="Cha H."/>
            <person name="Lin T."/>
            <person name="Zhou Q."/>
            <person name="Shang Y."/>
            <person name="Li Y."/>
            <person name="Ivanov S."/>
            <person name="Sharma T."/>
            <person name="Velzen R.V."/>
            <person name="Ruijter N.D."/>
            <person name="Aanen D.K."/>
            <person name="Win J."/>
            <person name="Kamoun S."/>
            <person name="Bisseling T."/>
            <person name="Huang S."/>
        </authorList>
    </citation>
    <scope>NUCLEOTIDE SEQUENCE [LARGE SCALE GENOMIC DNA]</scope>
    <source>
        <strain evidence="3">DAOM197198w</strain>
    </source>
</reference>
<keyword evidence="3" id="KW-1185">Reference proteome</keyword>
<accession>A0A015L703</accession>
<evidence type="ECO:0000313" key="2">
    <source>
        <dbReference type="EMBL" id="EXX68341.1"/>
    </source>
</evidence>
<comment type="caution">
    <text evidence="2">The sequence shown here is derived from an EMBL/GenBank/DDBJ whole genome shotgun (WGS) entry which is preliminary data.</text>
</comment>
<name>A0A015L703_RHIIW</name>
<dbReference type="Pfam" id="PF10551">
    <property type="entry name" value="MULE"/>
    <property type="match status" value="1"/>
</dbReference>
<dbReference type="EMBL" id="JEMT01017335">
    <property type="protein sequence ID" value="EXX68341.1"/>
    <property type="molecule type" value="Genomic_DNA"/>
</dbReference>
<evidence type="ECO:0000313" key="3">
    <source>
        <dbReference type="Proteomes" id="UP000022910"/>
    </source>
</evidence>
<dbReference type="Proteomes" id="UP000022910">
    <property type="component" value="Unassembled WGS sequence"/>
</dbReference>
<evidence type="ECO:0000259" key="1">
    <source>
        <dbReference type="Pfam" id="PF10551"/>
    </source>
</evidence>
<feature type="domain" description="MULE transposase" evidence="1">
    <location>
        <begin position="106"/>
        <end position="158"/>
    </location>
</feature>
<dbReference type="HOGENOM" id="CLU_131102_0_0_1"/>
<protein>
    <recommendedName>
        <fullName evidence="1">MULE transposase domain-containing protein</fullName>
    </recommendedName>
</protein>
<dbReference type="InterPro" id="IPR018289">
    <property type="entry name" value="MULE_transposase_dom"/>
</dbReference>
<dbReference type="AlphaFoldDB" id="A0A015L703"/>